<organism evidence="2 3">
    <name type="scientific">Metabacillus litoralis</name>
    <dbReference type="NCBI Taxonomy" id="152268"/>
    <lineage>
        <taxon>Bacteria</taxon>
        <taxon>Bacillati</taxon>
        <taxon>Bacillota</taxon>
        <taxon>Bacilli</taxon>
        <taxon>Bacillales</taxon>
        <taxon>Bacillaceae</taxon>
        <taxon>Metabacillus</taxon>
    </lineage>
</organism>
<keyword evidence="1" id="KW-0812">Transmembrane</keyword>
<evidence type="ECO:0000313" key="3">
    <source>
        <dbReference type="Proteomes" id="UP000321363"/>
    </source>
</evidence>
<dbReference type="Proteomes" id="UP000321363">
    <property type="component" value="Unassembled WGS sequence"/>
</dbReference>
<keyword evidence="3" id="KW-1185">Reference proteome</keyword>
<feature type="transmembrane region" description="Helical" evidence="1">
    <location>
        <begin position="64"/>
        <end position="82"/>
    </location>
</feature>
<feature type="transmembrane region" description="Helical" evidence="1">
    <location>
        <begin position="102"/>
        <end position="129"/>
    </location>
</feature>
<accession>A0A5C6V2V6</accession>
<proteinExistence type="predicted"/>
<keyword evidence="1" id="KW-1133">Transmembrane helix</keyword>
<evidence type="ECO:0000313" key="2">
    <source>
        <dbReference type="EMBL" id="TXC79021.1"/>
    </source>
</evidence>
<comment type="caution">
    <text evidence="2">The sequence shown here is derived from an EMBL/GenBank/DDBJ whole genome shotgun (WGS) entry which is preliminary data.</text>
</comment>
<reference evidence="2 3" key="1">
    <citation type="journal article" date="2005" name="Int. J. Syst. Evol. Microbiol.">
        <title>Bacillus litoralis sp. nov., isolated from a tidal flat of the Yellow Sea in Korea.</title>
        <authorList>
            <person name="Yoon J.H."/>
            <person name="Oh T.K."/>
        </authorList>
    </citation>
    <scope>NUCLEOTIDE SEQUENCE [LARGE SCALE GENOMIC DNA]</scope>
    <source>
        <strain evidence="2 3">SW-211</strain>
    </source>
</reference>
<name>A0A5C6V2V6_9BACI</name>
<dbReference type="EMBL" id="VOQF01000028">
    <property type="protein sequence ID" value="TXC79021.1"/>
    <property type="molecule type" value="Genomic_DNA"/>
</dbReference>
<dbReference type="RefSeq" id="WP_146950814.1">
    <property type="nucleotide sequence ID" value="NZ_VOQF01000028.1"/>
</dbReference>
<keyword evidence="1" id="KW-0472">Membrane</keyword>
<gene>
    <name evidence="2" type="ORF">FS935_22275</name>
</gene>
<dbReference type="AlphaFoldDB" id="A0A5C6V2V6"/>
<evidence type="ECO:0000256" key="1">
    <source>
        <dbReference type="SAM" id="Phobius"/>
    </source>
</evidence>
<sequence length="170" mass="20140">MFKRKLSKKKLYKGLKKYQEIEQEALNELSILKDYYIEENYSNIDALKSIQVYLSTSQKGLNYFGLRGLFPTVLGAIVVYVINTQLIELLSEINGVEELVWWLKIIIIIVMGLFMGVFISIFLLPLILLKQSDRSVRKEIFKNEIMMKTVEKELTSLEQRQKRRRNRKWN</sequence>
<protein>
    <submittedName>
        <fullName evidence="2">Uncharacterized protein</fullName>
    </submittedName>
</protein>